<evidence type="ECO:0000313" key="3">
    <source>
        <dbReference type="Proteomes" id="UP000033945"/>
    </source>
</evidence>
<evidence type="ECO:0008006" key="4">
    <source>
        <dbReference type="Google" id="ProtNLM"/>
    </source>
</evidence>
<dbReference type="InterPro" id="IPR027981">
    <property type="entry name" value="DUF4446"/>
</dbReference>
<name>A0A0G1IXS6_9BACT</name>
<proteinExistence type="predicted"/>
<keyword evidence="1" id="KW-1133">Transmembrane helix</keyword>
<reference evidence="2 3" key="1">
    <citation type="journal article" date="2015" name="Nature">
        <title>rRNA introns, odd ribosomes, and small enigmatic genomes across a large radiation of phyla.</title>
        <authorList>
            <person name="Brown C.T."/>
            <person name="Hug L.A."/>
            <person name="Thomas B.C."/>
            <person name="Sharon I."/>
            <person name="Castelle C.J."/>
            <person name="Singh A."/>
            <person name="Wilkins M.J."/>
            <person name="Williams K.H."/>
            <person name="Banfield J.F."/>
        </authorList>
    </citation>
    <scope>NUCLEOTIDE SEQUENCE [LARGE SCALE GENOMIC DNA]</scope>
</reference>
<feature type="transmembrane region" description="Helical" evidence="1">
    <location>
        <begin position="12"/>
        <end position="32"/>
    </location>
</feature>
<evidence type="ECO:0000313" key="2">
    <source>
        <dbReference type="EMBL" id="KKT63798.1"/>
    </source>
</evidence>
<dbReference type="EMBL" id="LCIT01000001">
    <property type="protein sequence ID" value="KKT63798.1"/>
    <property type="molecule type" value="Genomic_DNA"/>
</dbReference>
<organism evidence="2 3">
    <name type="scientific">Candidatus Giovannonibacteria bacterium GW2011_GWA2_44_26</name>
    <dbReference type="NCBI Taxonomy" id="1618648"/>
    <lineage>
        <taxon>Bacteria</taxon>
        <taxon>Candidatus Giovannoniibacteriota</taxon>
    </lineage>
</organism>
<dbReference type="PATRIC" id="fig|1618648.3.peg.99"/>
<evidence type="ECO:0000256" key="1">
    <source>
        <dbReference type="SAM" id="Phobius"/>
    </source>
</evidence>
<dbReference type="Proteomes" id="UP000033945">
    <property type="component" value="Unassembled WGS sequence"/>
</dbReference>
<keyword evidence="1" id="KW-0472">Membrane</keyword>
<keyword evidence="1" id="KW-0812">Transmembrane</keyword>
<gene>
    <name evidence="2" type="ORF">UW55_C0001G0091</name>
</gene>
<protein>
    <recommendedName>
        <fullName evidence="4">DUF4446 domain-containing protein</fullName>
    </recommendedName>
</protein>
<accession>A0A0G1IXS6</accession>
<dbReference type="AlphaFoldDB" id="A0A0G1IXS6"/>
<sequence length="158" mass="17982">MNQLINLFAKYGFYFFLGLLALEATTLIWMFVLRKNFRKIFGGSPAGGVNLEKILLELRENQNISAVNFDELKKRIEILEEALPKNLRKIGLVRYNPFSDAGGDQSFALALLNEKNDGLIISSLYGREMNRVYAKPIMNGVSQYQLTDEEKEAIQNAQ</sequence>
<comment type="caution">
    <text evidence="2">The sequence shown here is derived from an EMBL/GenBank/DDBJ whole genome shotgun (WGS) entry which is preliminary data.</text>
</comment>
<dbReference type="Pfam" id="PF14584">
    <property type="entry name" value="DUF4446"/>
    <property type="match status" value="1"/>
</dbReference>